<proteinExistence type="predicted"/>
<evidence type="ECO:0000256" key="2">
    <source>
        <dbReference type="ARBA" id="ARBA00023125"/>
    </source>
</evidence>
<dbReference type="PROSITE" id="PS01124">
    <property type="entry name" value="HTH_ARAC_FAMILY_2"/>
    <property type="match status" value="1"/>
</dbReference>
<feature type="domain" description="HTH araC/xylS-type" evidence="4">
    <location>
        <begin position="190"/>
        <end position="288"/>
    </location>
</feature>
<protein>
    <submittedName>
        <fullName evidence="5">Helix-turn-helix domain-containing protein</fullName>
    </submittedName>
</protein>
<dbReference type="SMART" id="SM00342">
    <property type="entry name" value="HTH_ARAC"/>
    <property type="match status" value="1"/>
</dbReference>
<reference evidence="6" key="1">
    <citation type="journal article" date="2019" name="Int. J. Syst. Evol. Microbiol.">
        <title>The Global Catalogue of Microorganisms (GCM) 10K type strain sequencing project: providing services to taxonomists for standard genome sequencing and annotation.</title>
        <authorList>
            <consortium name="The Broad Institute Genomics Platform"/>
            <consortium name="The Broad Institute Genome Sequencing Center for Infectious Disease"/>
            <person name="Wu L."/>
            <person name="Ma J."/>
        </authorList>
    </citation>
    <scope>NUCLEOTIDE SEQUENCE [LARGE SCALE GENOMIC DNA]</scope>
    <source>
        <strain evidence="6">JCM 16013</strain>
    </source>
</reference>
<dbReference type="PANTHER" id="PTHR43280:SF30">
    <property type="entry name" value="MMSAB OPERON REGULATORY PROTEIN"/>
    <property type="match status" value="1"/>
</dbReference>
<dbReference type="Proteomes" id="UP001499854">
    <property type="component" value="Unassembled WGS sequence"/>
</dbReference>
<dbReference type="InterPro" id="IPR009057">
    <property type="entry name" value="Homeodomain-like_sf"/>
</dbReference>
<dbReference type="InterPro" id="IPR020449">
    <property type="entry name" value="Tscrpt_reg_AraC-type_HTH"/>
</dbReference>
<dbReference type="SUPFAM" id="SSF46689">
    <property type="entry name" value="Homeodomain-like"/>
    <property type="match status" value="1"/>
</dbReference>
<comment type="caution">
    <text evidence="5">The sequence shown here is derived from an EMBL/GenBank/DDBJ whole genome shotgun (WGS) entry which is preliminary data.</text>
</comment>
<evidence type="ECO:0000313" key="5">
    <source>
        <dbReference type="EMBL" id="GAA1995318.1"/>
    </source>
</evidence>
<dbReference type="InterPro" id="IPR037923">
    <property type="entry name" value="HTH-like"/>
</dbReference>
<organism evidence="5 6">
    <name type="scientific">Catenulispora subtropica</name>
    <dbReference type="NCBI Taxonomy" id="450798"/>
    <lineage>
        <taxon>Bacteria</taxon>
        <taxon>Bacillati</taxon>
        <taxon>Actinomycetota</taxon>
        <taxon>Actinomycetes</taxon>
        <taxon>Catenulisporales</taxon>
        <taxon>Catenulisporaceae</taxon>
        <taxon>Catenulispora</taxon>
    </lineage>
</organism>
<keyword evidence="6" id="KW-1185">Reference proteome</keyword>
<keyword evidence="1" id="KW-0805">Transcription regulation</keyword>
<evidence type="ECO:0000256" key="1">
    <source>
        <dbReference type="ARBA" id="ARBA00023015"/>
    </source>
</evidence>
<dbReference type="SUPFAM" id="SSF51215">
    <property type="entry name" value="Regulatory protein AraC"/>
    <property type="match status" value="1"/>
</dbReference>
<dbReference type="Pfam" id="PF12833">
    <property type="entry name" value="HTH_18"/>
    <property type="match status" value="1"/>
</dbReference>
<dbReference type="RefSeq" id="WP_344661465.1">
    <property type="nucleotide sequence ID" value="NZ_BAAAQM010000054.1"/>
</dbReference>
<dbReference type="InterPro" id="IPR003313">
    <property type="entry name" value="AraC-bd"/>
</dbReference>
<dbReference type="InterPro" id="IPR018062">
    <property type="entry name" value="HTH_AraC-typ_CS"/>
</dbReference>
<name>A0ABP5ECI0_9ACTN</name>
<evidence type="ECO:0000313" key="6">
    <source>
        <dbReference type="Proteomes" id="UP001499854"/>
    </source>
</evidence>
<dbReference type="EMBL" id="BAAAQM010000054">
    <property type="protein sequence ID" value="GAA1995318.1"/>
    <property type="molecule type" value="Genomic_DNA"/>
</dbReference>
<dbReference type="Gene3D" id="1.10.10.60">
    <property type="entry name" value="Homeodomain-like"/>
    <property type="match status" value="1"/>
</dbReference>
<evidence type="ECO:0000256" key="3">
    <source>
        <dbReference type="ARBA" id="ARBA00023163"/>
    </source>
</evidence>
<dbReference type="PROSITE" id="PS00041">
    <property type="entry name" value="HTH_ARAC_FAMILY_1"/>
    <property type="match status" value="1"/>
</dbReference>
<sequence length="292" mass="32504">MSAPRDDEAAAAWEEPWQPPRSEYAVYMTPSEEHRRLGLAIYGAGWHTIAEHGIRWEARVLNCYALHLVTRGSGWIEWGDRPRTRLPIKAPAAFWLFPGLVHSYQPDAGGWTITWALFDGPAAAGYESLDFLSRASPVVPLGDARPVRELFRELLTVIRTGGPHHEVTAAIQVHRLITAVRDNGPGLRESRAVRALTEHATDPVALQDHATRLGLTVTQLREEVRLATGSTPKEYILRVRLSKAKDLLAATDQSVVQIARAVGYDDPAYFTRLFTQRVGLSPTMFRRSSLSA</sequence>
<evidence type="ECO:0000259" key="4">
    <source>
        <dbReference type="PROSITE" id="PS01124"/>
    </source>
</evidence>
<dbReference type="Pfam" id="PF02311">
    <property type="entry name" value="AraC_binding"/>
    <property type="match status" value="1"/>
</dbReference>
<accession>A0ABP5ECI0</accession>
<dbReference type="PANTHER" id="PTHR43280">
    <property type="entry name" value="ARAC-FAMILY TRANSCRIPTIONAL REGULATOR"/>
    <property type="match status" value="1"/>
</dbReference>
<gene>
    <name evidence="5" type="ORF">GCM10009838_70070</name>
</gene>
<keyword evidence="3" id="KW-0804">Transcription</keyword>
<dbReference type="PRINTS" id="PR00032">
    <property type="entry name" value="HTHARAC"/>
</dbReference>
<keyword evidence="2" id="KW-0238">DNA-binding</keyword>
<dbReference type="InterPro" id="IPR018060">
    <property type="entry name" value="HTH_AraC"/>
</dbReference>